<dbReference type="InterPro" id="IPR001584">
    <property type="entry name" value="Integrase_cat-core"/>
</dbReference>
<sequence>MSNSKRFSKALFKADGGDCELWPSIDVNLLPEKFREATLLRIKAIKAFLNEGASLVEIEDKYKVSRATLYRMIERCETLGEDGRVLGFKGAIPYLRVSDEKYHRSRNIENQAGVSEAGDAGAFHKLLSEQNELKKWVDKRASQYKSRKEGGEHLAVIHNAFLNLCKALGIPDTEYPFCRKTAARSALRRYLIDTAKHLKAQKEKAYHESDIRDAIAPTDILEQVEVDGHEVDIRLVIEERDRYGKPVRYEILRVWLIVLLDVFSRCILGYSIALGRNYDQVDLLSAIYHSMAPHISPPLCIPDATYAAEGGYPSECAGAWETWSTLKLDNAWAHRAKHVLAVLQDRVGCIAEFGRVHTPNDRPFVERFFLFLTQHFSHRIIGTTGSDSRDAIIQRLSPKSKNPLSLLITLDELNSAIDIVLAGYNGRPHSSLQGHTPLSIFNLRLSERLLPANALPEQYQRADEFIIVREQVVVKSSSDFGGAYINFAYLKYRNSEILRSDSAGRKLFVEYARNDVSVLRLLDENGAKLGMLMPPDPWCRHPHSLKLRTVLWKLIKDGQFAFERNESVHQALRRSQLSSEGMSRSLATTLFKQSGRVSEEPAIETAADREPPTEPTVKPPRLTKVYTF</sequence>
<dbReference type="InterPro" id="IPR012337">
    <property type="entry name" value="RNaseH-like_sf"/>
</dbReference>
<dbReference type="EMBL" id="FNZE01000009">
    <property type="protein sequence ID" value="SEJ48079.1"/>
    <property type="molecule type" value="Genomic_DNA"/>
</dbReference>
<dbReference type="AlphaFoldDB" id="A0A1H6Z3J7"/>
<dbReference type="SUPFAM" id="SSF53098">
    <property type="entry name" value="Ribonuclease H-like"/>
    <property type="match status" value="1"/>
</dbReference>
<evidence type="ECO:0000259" key="2">
    <source>
        <dbReference type="PROSITE" id="PS50994"/>
    </source>
</evidence>
<dbReference type="PROSITE" id="PS50994">
    <property type="entry name" value="INTEGRASE"/>
    <property type="match status" value="1"/>
</dbReference>
<dbReference type="Gene3D" id="3.30.420.10">
    <property type="entry name" value="Ribonuclease H-like superfamily/Ribonuclease H"/>
    <property type="match status" value="1"/>
</dbReference>
<feature type="domain" description="Integrase catalytic" evidence="2">
    <location>
        <begin position="213"/>
        <end position="445"/>
    </location>
</feature>
<dbReference type="InterPro" id="IPR036397">
    <property type="entry name" value="RNaseH_sf"/>
</dbReference>
<dbReference type="OrthoDB" id="501284at2"/>
<keyword evidence="4" id="KW-1185">Reference proteome</keyword>
<feature type="region of interest" description="Disordered" evidence="1">
    <location>
        <begin position="594"/>
        <end position="622"/>
    </location>
</feature>
<name>A0A1H6Z3J7_9PSED</name>
<accession>A0A1H6Z3J7</accession>
<evidence type="ECO:0000313" key="3">
    <source>
        <dbReference type="EMBL" id="SEJ48079.1"/>
    </source>
</evidence>
<evidence type="ECO:0000256" key="1">
    <source>
        <dbReference type="SAM" id="MobiDB-lite"/>
    </source>
</evidence>
<dbReference type="STRING" id="915471.SAMN05216201_109152"/>
<proteinExistence type="predicted"/>
<organism evidence="3 4">
    <name type="scientific">Pseudomonas linyingensis</name>
    <dbReference type="NCBI Taxonomy" id="915471"/>
    <lineage>
        <taxon>Bacteria</taxon>
        <taxon>Pseudomonadati</taxon>
        <taxon>Pseudomonadota</taxon>
        <taxon>Gammaproteobacteria</taxon>
        <taxon>Pseudomonadales</taxon>
        <taxon>Pseudomonadaceae</taxon>
        <taxon>Pseudomonas</taxon>
    </lineage>
</organism>
<dbReference type="Proteomes" id="UP000242930">
    <property type="component" value="Unassembled WGS sequence"/>
</dbReference>
<gene>
    <name evidence="3" type="ORF">SAMN05216201_109152</name>
</gene>
<dbReference type="GO" id="GO:0003676">
    <property type="term" value="F:nucleic acid binding"/>
    <property type="evidence" value="ECO:0007669"/>
    <property type="project" value="InterPro"/>
</dbReference>
<dbReference type="GO" id="GO:0015074">
    <property type="term" value="P:DNA integration"/>
    <property type="evidence" value="ECO:0007669"/>
    <property type="project" value="InterPro"/>
</dbReference>
<dbReference type="RefSeq" id="WP_090311474.1">
    <property type="nucleotide sequence ID" value="NZ_FNZE01000009.1"/>
</dbReference>
<evidence type="ECO:0000313" key="4">
    <source>
        <dbReference type="Proteomes" id="UP000242930"/>
    </source>
</evidence>
<reference evidence="4" key="1">
    <citation type="submission" date="2016-10" db="EMBL/GenBank/DDBJ databases">
        <authorList>
            <person name="Varghese N."/>
            <person name="Submissions S."/>
        </authorList>
    </citation>
    <scope>NUCLEOTIDE SEQUENCE [LARGE SCALE GENOMIC DNA]</scope>
    <source>
        <strain evidence="4">LMG 25967</strain>
    </source>
</reference>
<protein>
    <recommendedName>
        <fullName evidence="2">Integrase catalytic domain-containing protein</fullName>
    </recommendedName>
</protein>